<dbReference type="Proteomes" id="UP000299102">
    <property type="component" value="Unassembled WGS sequence"/>
</dbReference>
<keyword evidence="2" id="KW-1185">Reference proteome</keyword>
<name>A0A4C1Y539_EUMVA</name>
<accession>A0A4C1Y539</accession>
<sequence>MPRGRRYLRYSGAGIKNGSSVLMNLLVALAHWAREPLTTSVSDDDAITASGIDGLTFSMGNETKLYQNRIYIKATRYDFHIRGETGHAVLCRTAQRGLRRAGAVQLAVLSADKDATN</sequence>
<protein>
    <submittedName>
        <fullName evidence="1">Uncharacterized protein</fullName>
    </submittedName>
</protein>
<gene>
    <name evidence="1" type="ORF">EVAR_37878_1</name>
</gene>
<dbReference type="EMBL" id="BGZK01001095">
    <property type="protein sequence ID" value="GBP71038.1"/>
    <property type="molecule type" value="Genomic_DNA"/>
</dbReference>
<organism evidence="1 2">
    <name type="scientific">Eumeta variegata</name>
    <name type="common">Bagworm moth</name>
    <name type="synonym">Eumeta japonica</name>
    <dbReference type="NCBI Taxonomy" id="151549"/>
    <lineage>
        <taxon>Eukaryota</taxon>
        <taxon>Metazoa</taxon>
        <taxon>Ecdysozoa</taxon>
        <taxon>Arthropoda</taxon>
        <taxon>Hexapoda</taxon>
        <taxon>Insecta</taxon>
        <taxon>Pterygota</taxon>
        <taxon>Neoptera</taxon>
        <taxon>Endopterygota</taxon>
        <taxon>Lepidoptera</taxon>
        <taxon>Glossata</taxon>
        <taxon>Ditrysia</taxon>
        <taxon>Tineoidea</taxon>
        <taxon>Psychidae</taxon>
        <taxon>Oiketicinae</taxon>
        <taxon>Eumeta</taxon>
    </lineage>
</organism>
<proteinExistence type="predicted"/>
<dbReference type="AlphaFoldDB" id="A0A4C1Y539"/>
<reference evidence="1 2" key="1">
    <citation type="journal article" date="2019" name="Commun. Biol.">
        <title>The bagworm genome reveals a unique fibroin gene that provides high tensile strength.</title>
        <authorList>
            <person name="Kono N."/>
            <person name="Nakamura H."/>
            <person name="Ohtoshi R."/>
            <person name="Tomita M."/>
            <person name="Numata K."/>
            <person name="Arakawa K."/>
        </authorList>
    </citation>
    <scope>NUCLEOTIDE SEQUENCE [LARGE SCALE GENOMIC DNA]</scope>
</reference>
<evidence type="ECO:0000313" key="2">
    <source>
        <dbReference type="Proteomes" id="UP000299102"/>
    </source>
</evidence>
<evidence type="ECO:0000313" key="1">
    <source>
        <dbReference type="EMBL" id="GBP71038.1"/>
    </source>
</evidence>
<comment type="caution">
    <text evidence="1">The sequence shown here is derived from an EMBL/GenBank/DDBJ whole genome shotgun (WGS) entry which is preliminary data.</text>
</comment>